<reference evidence="1 2" key="1">
    <citation type="submission" date="2012-05" db="EMBL/GenBank/DDBJ databases">
        <authorList>
            <person name="Weinstock G."/>
            <person name="Sodergren E."/>
            <person name="Lobos E.A."/>
            <person name="Fulton L."/>
            <person name="Fulton R."/>
            <person name="Courtney L."/>
            <person name="Fronick C."/>
            <person name="O'Laughlin M."/>
            <person name="Godfrey J."/>
            <person name="Wilson R.M."/>
            <person name="Miner T."/>
            <person name="Farmer C."/>
            <person name="Delehaunty K."/>
            <person name="Cordes M."/>
            <person name="Minx P."/>
            <person name="Tomlinson C."/>
            <person name="Chen J."/>
            <person name="Wollam A."/>
            <person name="Pepin K.H."/>
            <person name="Bhonagiri V."/>
            <person name="Zhang X."/>
            <person name="Suruliraj S."/>
            <person name="Warren W."/>
            <person name="Mitreva M."/>
            <person name="Mardis E.R."/>
            <person name="Wilson R.K."/>
        </authorList>
    </citation>
    <scope>NUCLEOTIDE SEQUENCE [LARGE SCALE GENOMIC DNA]</scope>
    <source>
        <strain evidence="1 2">F0055</strain>
    </source>
</reference>
<proteinExistence type="predicted"/>
<dbReference type="EMBL" id="AMEP01000039">
    <property type="protein sequence ID" value="EKY03292.1"/>
    <property type="molecule type" value="Genomic_DNA"/>
</dbReference>
<protein>
    <submittedName>
        <fullName evidence="1">Uncharacterized protein</fullName>
    </submittedName>
</protein>
<accession>L1NJD9</accession>
<sequence>MATKTYVFACQKVLFQGVLENKKDLQEVTIKHKYLIFNDIYNHSNFAILRPKRQSKHSTRSILG</sequence>
<evidence type="ECO:0000313" key="2">
    <source>
        <dbReference type="Proteomes" id="UP000010433"/>
    </source>
</evidence>
<dbReference type="AlphaFoldDB" id="L1NJD9"/>
<gene>
    <name evidence="1" type="ORF">HMPREF9151_00449</name>
</gene>
<dbReference type="Proteomes" id="UP000010433">
    <property type="component" value="Unassembled WGS sequence"/>
</dbReference>
<dbReference type="HOGENOM" id="CLU_2864129_0_0_10"/>
<evidence type="ECO:0000313" key="1">
    <source>
        <dbReference type="EMBL" id="EKY03292.1"/>
    </source>
</evidence>
<keyword evidence="2" id="KW-1185">Reference proteome</keyword>
<name>L1NJD9_9BACT</name>
<comment type="caution">
    <text evidence="1">The sequence shown here is derived from an EMBL/GenBank/DDBJ whole genome shotgun (WGS) entry which is preliminary data.</text>
</comment>
<organism evidence="1 2">
    <name type="scientific">Hoylesella saccharolytica F0055</name>
    <dbReference type="NCBI Taxonomy" id="1127699"/>
    <lineage>
        <taxon>Bacteria</taxon>
        <taxon>Pseudomonadati</taxon>
        <taxon>Bacteroidota</taxon>
        <taxon>Bacteroidia</taxon>
        <taxon>Bacteroidales</taxon>
        <taxon>Prevotellaceae</taxon>
        <taxon>Hoylesella</taxon>
    </lineage>
</organism>